<evidence type="ECO:0000256" key="1">
    <source>
        <dbReference type="ARBA" id="ARBA00006484"/>
    </source>
</evidence>
<dbReference type="InterPro" id="IPR036291">
    <property type="entry name" value="NAD(P)-bd_dom_sf"/>
</dbReference>
<gene>
    <name evidence="3" type="ORF">COCNU_01G020770</name>
</gene>
<organism evidence="3 4">
    <name type="scientific">Cocos nucifera</name>
    <name type="common">Coconut palm</name>
    <dbReference type="NCBI Taxonomy" id="13894"/>
    <lineage>
        <taxon>Eukaryota</taxon>
        <taxon>Viridiplantae</taxon>
        <taxon>Streptophyta</taxon>
        <taxon>Embryophyta</taxon>
        <taxon>Tracheophyta</taxon>
        <taxon>Spermatophyta</taxon>
        <taxon>Magnoliopsida</taxon>
        <taxon>Liliopsida</taxon>
        <taxon>Arecaceae</taxon>
        <taxon>Arecoideae</taxon>
        <taxon>Cocoseae</taxon>
        <taxon>Attaleinae</taxon>
        <taxon>Cocos</taxon>
    </lineage>
</organism>
<dbReference type="OrthoDB" id="294295at2759"/>
<dbReference type="InterPro" id="IPR002347">
    <property type="entry name" value="SDR_fam"/>
</dbReference>
<reference evidence="3" key="2">
    <citation type="submission" date="2019-07" db="EMBL/GenBank/DDBJ databases">
        <authorList>
            <person name="Yang Y."/>
            <person name="Bocs S."/>
            <person name="Baudouin L."/>
        </authorList>
    </citation>
    <scope>NUCLEOTIDE SEQUENCE</scope>
    <source>
        <tissue evidence="3">Spear leaf of Hainan Tall coconut</tissue>
    </source>
</reference>
<comment type="similarity">
    <text evidence="1">Belongs to the short-chain dehydrogenases/reductases (SDR) family.</text>
</comment>
<dbReference type="Proteomes" id="UP000797356">
    <property type="component" value="Chromosome 1"/>
</dbReference>
<name>A0A8K0HXS4_COCNU</name>
<evidence type="ECO:0000313" key="3">
    <source>
        <dbReference type="EMBL" id="KAG1328143.1"/>
    </source>
</evidence>
<dbReference type="PANTHER" id="PTHR42820">
    <property type="entry name" value="SHORT-CHAIN DEHYDROGENASE REDUCTASE"/>
    <property type="match status" value="1"/>
</dbReference>
<dbReference type="Pfam" id="PF13561">
    <property type="entry name" value="adh_short_C2"/>
    <property type="match status" value="1"/>
</dbReference>
<reference evidence="3" key="1">
    <citation type="journal article" date="2017" name="Gigascience">
        <title>The genome draft of coconut (Cocos nucifera).</title>
        <authorList>
            <person name="Xiao Y."/>
            <person name="Xu P."/>
            <person name="Fan H."/>
            <person name="Baudouin L."/>
            <person name="Xia W."/>
            <person name="Bocs S."/>
            <person name="Xu J."/>
            <person name="Li Q."/>
            <person name="Guo A."/>
            <person name="Zhou L."/>
            <person name="Li J."/>
            <person name="Wu Y."/>
            <person name="Ma Z."/>
            <person name="Armero A."/>
            <person name="Issali A.E."/>
            <person name="Liu N."/>
            <person name="Peng M."/>
            <person name="Yang Y."/>
        </authorList>
    </citation>
    <scope>NUCLEOTIDE SEQUENCE</scope>
    <source>
        <tissue evidence="3">Spear leaf of Hainan Tall coconut</tissue>
    </source>
</reference>
<evidence type="ECO:0000256" key="2">
    <source>
        <dbReference type="SAM" id="MobiDB-lite"/>
    </source>
</evidence>
<sequence>MRWSGSCGRRQRSLEGTEYGRTAFHQPAWRRRPLTMEYFGQSQSQLEERAEARMVLKGGGPLKASDIGEAALFLASDESAFVTGQHLMVDGGRTAVGAIPAAQVK</sequence>
<feature type="region of interest" description="Disordered" evidence="2">
    <location>
        <begin position="1"/>
        <end position="21"/>
    </location>
</feature>
<dbReference type="EMBL" id="CM017872">
    <property type="protein sequence ID" value="KAG1328143.1"/>
    <property type="molecule type" value="Genomic_DNA"/>
</dbReference>
<accession>A0A8K0HXS4</accession>
<dbReference type="Gene3D" id="3.40.50.720">
    <property type="entry name" value="NAD(P)-binding Rossmann-like Domain"/>
    <property type="match status" value="1"/>
</dbReference>
<keyword evidence="4" id="KW-1185">Reference proteome</keyword>
<protein>
    <submittedName>
        <fullName evidence="3">Putative short-chain dehydrogenase reductase 3a-like</fullName>
    </submittedName>
</protein>
<dbReference type="AlphaFoldDB" id="A0A8K0HXS4"/>
<proteinExistence type="inferred from homology"/>
<dbReference type="PANTHER" id="PTHR42820:SF1">
    <property type="entry name" value="SHORT-CHAIN DEHYDROGENASE_REDUCTASE FAMILY PROTEIN"/>
    <property type="match status" value="1"/>
</dbReference>
<comment type="caution">
    <text evidence="3">The sequence shown here is derived from an EMBL/GenBank/DDBJ whole genome shotgun (WGS) entry which is preliminary data.</text>
</comment>
<dbReference type="SUPFAM" id="SSF51735">
    <property type="entry name" value="NAD(P)-binding Rossmann-fold domains"/>
    <property type="match status" value="1"/>
</dbReference>
<evidence type="ECO:0000313" key="4">
    <source>
        <dbReference type="Proteomes" id="UP000797356"/>
    </source>
</evidence>